<keyword evidence="3" id="KW-0732">Signal</keyword>
<dbReference type="GO" id="GO:0016020">
    <property type="term" value="C:membrane"/>
    <property type="evidence" value="ECO:0007669"/>
    <property type="project" value="TreeGrafter"/>
</dbReference>
<dbReference type="GO" id="GO:0005768">
    <property type="term" value="C:endosome"/>
    <property type="evidence" value="ECO:0007669"/>
    <property type="project" value="TreeGrafter"/>
</dbReference>
<dbReference type="InterPro" id="IPR003961">
    <property type="entry name" value="FN3_dom"/>
</dbReference>
<dbReference type="GO" id="GO:0001764">
    <property type="term" value="P:neuron migration"/>
    <property type="evidence" value="ECO:0007669"/>
    <property type="project" value="InterPro"/>
</dbReference>
<dbReference type="GeneID" id="108267173"/>
<evidence type="ECO:0000256" key="1">
    <source>
        <dbReference type="SAM" id="MobiDB-lite"/>
    </source>
</evidence>
<feature type="chain" id="PRO_5013243224" evidence="3">
    <location>
        <begin position="23"/>
        <end position="1258"/>
    </location>
</feature>
<name>A0A2D0R999_ICTPU</name>
<evidence type="ECO:0000256" key="2">
    <source>
        <dbReference type="SAM" id="Phobius"/>
    </source>
</evidence>
<feature type="domain" description="EGF-like" evidence="4">
    <location>
        <begin position="427"/>
        <end position="464"/>
    </location>
</feature>
<dbReference type="OrthoDB" id="9934301at2759"/>
<dbReference type="RefSeq" id="XP_017326651.1">
    <property type="nucleotide sequence ID" value="XM_017471162.3"/>
</dbReference>
<accession>A0A2D0R999</accession>
<dbReference type="InterPro" id="IPR013783">
    <property type="entry name" value="Ig-like_fold"/>
</dbReference>
<dbReference type="Proteomes" id="UP000221080">
    <property type="component" value="Chromosome 7"/>
</dbReference>
<evidence type="ECO:0000256" key="3">
    <source>
        <dbReference type="SAM" id="SignalP"/>
    </source>
</evidence>
<dbReference type="InterPro" id="IPR020864">
    <property type="entry name" value="MACPF"/>
</dbReference>
<sequence length="1258" mass="140227">MAPRSRALAAVLVLVFFSASRGLTGDDDPSQDAECKTKSVTVSALPFLRENDLSIMHSPSASEPKLLFSVRNDFPGDIAVVDDLENTELPFFVLEISGSSEDIALVRWRQQWLENGTLLFHIHHQDGNQNAAGVDTTEDPASDTAAEEELRILHISVMGGMIALLLSILCLVMILYTRKRWCKRRRVPQPQKSASAEAANEIHYIPSVLLGGQARESLRNSRCQGANASGTLSIRETPILDGYEYDIGELRQHLQRECMNGGEDFASQVTRTLDSLHGCNDKANVDLTPGNDNTKLSLMSKYKDNIIATSTVDSNHQQNTLFPHNTSTNQRTRLSSNTRGSPRSPINKTTLTLISVTSCVIGLVYSSHLSCGLNVRVVLHVPEHLIADGSRFVLLQGSQLDASDWLNPAQVLLYYQQNASGPWLSELCGRRLVDPCEHQCDPETGDCQCFDGYMKDPVHKHLCIRNEWGPNQGPWPYTIFQRGFDLVMGEQPSDRIFRFTYTLGEGMWLPLSKSFVIPPAELAINPSAKCKTDMTVMEDAVDVREELMISSSFDSLEVLLDSFGPVRDCSKDNGGCSRNFRCISDRKLDSTGCVCPPGLSPMKDGTGCYDHHIGIDCSDGFNGGCEQLCLQQLAPLEEDPTLYNIQMFCGCIEDYKRGADGRTCLPLSESCTEGVDCGETAGTPANQTTFGDVFYGYDNRTKEITTGQILKATFRQKNFARGIEQQLPDGMVVASVPNEAQCREELSDPVPDPEYLTGMVNYSEVSGYPLVQHWKLRSILYHVRLNQWTLSQAFSSAIHSLDGATLRSDFVSILKEFGNHFVQEAVYGFEESCTIWYPNKQVQRQLWLEYQDISKGNSPSDESEERDKEARALTYPAYISSLLDSGAKRLTAGVRMDCSSQGQCPPSCHLCHMSPGTQRPTEPVLLQVTKAAPIYELVNNNETYQALQEAMMSMLWCSGKGDVIDDWCRCDSSAFGTDGLPTCAPLSQPMLKLSHSYEPSSSLVILEWNHTEPPIGVRIVDYLISQEKITERTDHTKVETETMLSFVDDILSGAKSPCVMLGDIPDPLTSISMIIRCLEPDTTYMFRLWAMDNTGRRSNPSEVTIKTPCPAVDDVKAQEIADKIYNLFNGYTSGKEQQTAYNMLMDLGSPTLHRVLYHYNQRYESFGEFTWRCEDELGPRKAGLILSQLDDLSGWCRGLLQEPKIGLRRASLKFLACRYTDTKAFSLSWMELGQGLHKSCDEQTLPVMYNDYGEPKEI</sequence>
<dbReference type="SMART" id="SM00181">
    <property type="entry name" value="EGF"/>
    <property type="match status" value="3"/>
</dbReference>
<feature type="domain" description="EGF-like" evidence="4">
    <location>
        <begin position="568"/>
        <end position="609"/>
    </location>
</feature>
<dbReference type="CDD" id="cd00063">
    <property type="entry name" value="FN3"/>
    <property type="match status" value="1"/>
</dbReference>
<dbReference type="InterPro" id="IPR040685">
    <property type="entry name" value="Annexin-like"/>
</dbReference>
<feature type="transmembrane region" description="Helical" evidence="2">
    <location>
        <begin position="152"/>
        <end position="176"/>
    </location>
</feature>
<dbReference type="SMART" id="SM00457">
    <property type="entry name" value="MACPF"/>
    <property type="match status" value="1"/>
</dbReference>
<proteinExistence type="predicted"/>
<dbReference type="InterPro" id="IPR045574">
    <property type="entry name" value="ASTN1_2_Fn3"/>
</dbReference>
<dbReference type="SUPFAM" id="SSF49265">
    <property type="entry name" value="Fibronectin type III"/>
    <property type="match status" value="1"/>
</dbReference>
<keyword evidence="6" id="KW-1185">Reference proteome</keyword>
<dbReference type="InterPro" id="IPR036116">
    <property type="entry name" value="FN3_sf"/>
</dbReference>
<evidence type="ECO:0000259" key="5">
    <source>
        <dbReference type="SMART" id="SM00457"/>
    </source>
</evidence>
<dbReference type="PANTHER" id="PTHR16592:SF8">
    <property type="entry name" value="ASTROTACTIN-1"/>
    <property type="match status" value="1"/>
</dbReference>
<dbReference type="PANTHER" id="PTHR16592">
    <property type="entry name" value="ASTROTACTIN-1-LIKE"/>
    <property type="match status" value="1"/>
</dbReference>
<evidence type="ECO:0000313" key="7">
    <source>
        <dbReference type="RefSeq" id="XP_017326651.1"/>
    </source>
</evidence>
<dbReference type="AlphaFoldDB" id="A0A2D0R999"/>
<dbReference type="SUPFAM" id="SSF57184">
    <property type="entry name" value="Growth factor receptor domain"/>
    <property type="match status" value="1"/>
</dbReference>
<feature type="domain" description="MACPF" evidence="5">
    <location>
        <begin position="768"/>
        <end position="956"/>
    </location>
</feature>
<dbReference type="InterPro" id="IPR009030">
    <property type="entry name" value="Growth_fac_rcpt_cys_sf"/>
</dbReference>
<reference evidence="6" key="1">
    <citation type="journal article" date="2016" name="Nat. Commun.">
        <title>The channel catfish genome sequence provides insights into the evolution of scale formation in teleosts.</title>
        <authorList>
            <person name="Liu Z."/>
            <person name="Liu S."/>
            <person name="Yao J."/>
            <person name="Bao L."/>
            <person name="Zhang J."/>
            <person name="Li Y."/>
            <person name="Jiang C."/>
            <person name="Sun L."/>
            <person name="Wang R."/>
            <person name="Zhang Y."/>
            <person name="Zhou T."/>
            <person name="Zeng Q."/>
            <person name="Fu Q."/>
            <person name="Gao S."/>
            <person name="Li N."/>
            <person name="Koren S."/>
            <person name="Jiang Y."/>
            <person name="Zimin A."/>
            <person name="Xu P."/>
            <person name="Phillippy A.M."/>
            <person name="Geng X."/>
            <person name="Song L."/>
            <person name="Sun F."/>
            <person name="Li C."/>
            <person name="Wang X."/>
            <person name="Chen A."/>
            <person name="Jin Y."/>
            <person name="Yuan Z."/>
            <person name="Yang Y."/>
            <person name="Tan S."/>
            <person name="Peatman E."/>
            <person name="Lu J."/>
            <person name="Qin Z."/>
            <person name="Dunham R."/>
            <person name="Li Z."/>
            <person name="Sonstegard T."/>
            <person name="Feng J."/>
            <person name="Danzmann R.G."/>
            <person name="Schroeder S."/>
            <person name="Scheffler B."/>
            <person name="Duke M.V."/>
            <person name="Ballard L."/>
            <person name="Kucuktas H."/>
            <person name="Kaltenboeck L."/>
            <person name="Liu H."/>
            <person name="Armbruster J."/>
            <person name="Xie Y."/>
            <person name="Kirby M.L."/>
            <person name="Tian Y."/>
            <person name="Flanagan M.E."/>
            <person name="Mu W."/>
            <person name="Waldbieser G.C."/>
        </authorList>
    </citation>
    <scope>NUCLEOTIDE SEQUENCE [LARGE SCALE GENOMIC DNA]</scope>
    <source>
        <strain evidence="6">SDA103</strain>
    </source>
</reference>
<feature type="signal peptide" evidence="3">
    <location>
        <begin position="1"/>
        <end position="22"/>
    </location>
</feature>
<dbReference type="Gene3D" id="2.10.25.10">
    <property type="entry name" value="Laminin"/>
    <property type="match status" value="1"/>
</dbReference>
<evidence type="ECO:0000313" key="6">
    <source>
        <dbReference type="Proteomes" id="UP000221080"/>
    </source>
</evidence>
<evidence type="ECO:0000259" key="4">
    <source>
        <dbReference type="SMART" id="SM00181"/>
    </source>
</evidence>
<keyword evidence="2" id="KW-0472">Membrane</keyword>
<feature type="domain" description="EGF-like" evidence="4">
    <location>
        <begin position="616"/>
        <end position="665"/>
    </location>
</feature>
<dbReference type="Pfam" id="PF19743">
    <property type="entry name" value="ASTN1_2_fn3"/>
    <property type="match status" value="1"/>
</dbReference>
<dbReference type="InterPro" id="IPR000742">
    <property type="entry name" value="EGF"/>
</dbReference>
<dbReference type="Pfam" id="PF18411">
    <property type="entry name" value="Annexin_2"/>
    <property type="match status" value="1"/>
</dbReference>
<gene>
    <name evidence="7" type="primary">astn1</name>
</gene>
<organism evidence="6 7">
    <name type="scientific">Ictalurus punctatus</name>
    <name type="common">Channel catfish</name>
    <name type="synonym">Silurus punctatus</name>
    <dbReference type="NCBI Taxonomy" id="7998"/>
    <lineage>
        <taxon>Eukaryota</taxon>
        <taxon>Metazoa</taxon>
        <taxon>Chordata</taxon>
        <taxon>Craniata</taxon>
        <taxon>Vertebrata</taxon>
        <taxon>Euteleostomi</taxon>
        <taxon>Actinopterygii</taxon>
        <taxon>Neopterygii</taxon>
        <taxon>Teleostei</taxon>
        <taxon>Ostariophysi</taxon>
        <taxon>Siluriformes</taxon>
        <taxon>Ictaluridae</taxon>
        <taxon>Ictalurus</taxon>
    </lineage>
</organism>
<dbReference type="Gene3D" id="2.60.40.10">
    <property type="entry name" value="Immunoglobulins"/>
    <property type="match status" value="1"/>
</dbReference>
<reference evidence="7" key="2">
    <citation type="submission" date="2025-08" db="UniProtKB">
        <authorList>
            <consortium name="RefSeq"/>
        </authorList>
    </citation>
    <scope>IDENTIFICATION</scope>
    <source>
        <tissue evidence="7">Blood</tissue>
    </source>
</reference>
<dbReference type="InterPro" id="IPR026995">
    <property type="entry name" value="Astrotactin"/>
</dbReference>
<feature type="region of interest" description="Disordered" evidence="1">
    <location>
        <begin position="317"/>
        <end position="344"/>
    </location>
</feature>
<dbReference type="Pfam" id="PF19441">
    <property type="entry name" value="ASTN_1_2_N"/>
    <property type="match status" value="1"/>
</dbReference>
<keyword evidence="2" id="KW-0812">Transmembrane</keyword>
<dbReference type="CTD" id="460"/>
<dbReference type="GO" id="GO:0007158">
    <property type="term" value="P:neuron cell-cell adhesion"/>
    <property type="evidence" value="ECO:0007669"/>
    <property type="project" value="TreeGrafter"/>
</dbReference>
<protein>
    <submittedName>
        <fullName evidence="7">Astrotactin-1 isoform X3</fullName>
    </submittedName>
</protein>
<keyword evidence="2" id="KW-1133">Transmembrane helix</keyword>
<dbReference type="InterPro" id="IPR045575">
    <property type="entry name" value="ASTN_1_2_N"/>
</dbReference>